<dbReference type="SMART" id="SM00212">
    <property type="entry name" value="UBCc"/>
    <property type="match status" value="1"/>
</dbReference>
<evidence type="ECO:0000256" key="10">
    <source>
        <dbReference type="ARBA" id="ARBA00076312"/>
    </source>
</evidence>
<dbReference type="CDD" id="cd23797">
    <property type="entry name" value="UBCc_UBE2H"/>
    <property type="match status" value="1"/>
</dbReference>
<evidence type="ECO:0000313" key="17">
    <source>
        <dbReference type="EMBL" id="KOB85284.1"/>
    </source>
</evidence>
<proteinExistence type="inferred from homology"/>
<dbReference type="InterPro" id="IPR000608">
    <property type="entry name" value="UBC"/>
</dbReference>
<organism evidence="17 18">
    <name type="scientific">Plasmodium falciparum (isolate Dd2)</name>
    <dbReference type="NCBI Taxonomy" id="57267"/>
    <lineage>
        <taxon>Eukaryota</taxon>
        <taxon>Sar</taxon>
        <taxon>Alveolata</taxon>
        <taxon>Apicomplexa</taxon>
        <taxon>Aconoidasida</taxon>
        <taxon>Haemosporida</taxon>
        <taxon>Plasmodiidae</taxon>
        <taxon>Plasmodium</taxon>
        <taxon>Plasmodium (Laverania)</taxon>
    </lineage>
</organism>
<evidence type="ECO:0000256" key="4">
    <source>
        <dbReference type="ARBA" id="ARBA00022840"/>
    </source>
</evidence>
<keyword evidence="1" id="KW-0808">Transferase</keyword>
<accession>A0A0L7LXF4</accession>
<dbReference type="GO" id="GO:0005524">
    <property type="term" value="F:ATP binding"/>
    <property type="evidence" value="ECO:0007669"/>
    <property type="project" value="UniProtKB-UniRule"/>
</dbReference>
<dbReference type="InterPro" id="IPR016135">
    <property type="entry name" value="UBQ-conjugating_enzyme/RWD"/>
</dbReference>
<gene>
    <name evidence="17" type="ORF">PFDG_00581</name>
</gene>
<evidence type="ECO:0000256" key="8">
    <source>
        <dbReference type="ARBA" id="ARBA00063081"/>
    </source>
</evidence>
<dbReference type="Gene3D" id="3.10.110.10">
    <property type="entry name" value="Ubiquitin Conjugating Enzyme"/>
    <property type="match status" value="1"/>
</dbReference>
<evidence type="ECO:0000256" key="12">
    <source>
        <dbReference type="ARBA" id="ARBA00078369"/>
    </source>
</evidence>
<sequence length="118" mass="12955">MGSTQDFDVMFHGPNGTAHEGGIWKVHVTSPDDYPLASPSIGFMNKLLHPNVDEASGSVCLDVINQTWTPLYSLVNVFEVFLPQLLTYANASDPLNSDAASLLMKDKNIYEGKSQRLL</sequence>
<evidence type="ECO:0000256" key="6">
    <source>
        <dbReference type="ARBA" id="ARBA00022990"/>
    </source>
</evidence>
<evidence type="ECO:0000256" key="3">
    <source>
        <dbReference type="ARBA" id="ARBA00022786"/>
    </source>
</evidence>
<dbReference type="KEGG" id="pfd:PFDG_00581"/>
<evidence type="ECO:0000256" key="14">
    <source>
        <dbReference type="PROSITE-ProRule" id="PRU10133"/>
    </source>
</evidence>
<evidence type="ECO:0000256" key="13">
    <source>
        <dbReference type="ARBA" id="ARBA00082119"/>
    </source>
</evidence>
<evidence type="ECO:0000256" key="7">
    <source>
        <dbReference type="ARBA" id="ARBA00060202"/>
    </source>
</evidence>
<evidence type="ECO:0000256" key="1">
    <source>
        <dbReference type="ARBA" id="ARBA00022679"/>
    </source>
</evidence>
<dbReference type="EMBL" id="DS016115">
    <property type="protein sequence ID" value="KOB85284.1"/>
    <property type="molecule type" value="Genomic_DNA"/>
</dbReference>
<feature type="domain" description="UBC core" evidence="16">
    <location>
        <begin position="1"/>
        <end position="118"/>
    </location>
</feature>
<evidence type="ECO:0000256" key="11">
    <source>
        <dbReference type="ARBA" id="ARBA00077502"/>
    </source>
</evidence>
<keyword evidence="2 15" id="KW-0547">Nucleotide-binding</keyword>
<dbReference type="PANTHER" id="PTHR24068">
    <property type="entry name" value="UBIQUITIN-CONJUGATING ENZYME E2"/>
    <property type="match status" value="1"/>
</dbReference>
<keyword evidence="5" id="KW-0832">Ubl conjugation</keyword>
<comment type="function">
    <text evidence="7">Accepts ubiquitin from the E1 complex and catalyzes its covalent attachment to other proteins. E2 ubiquitin conjugating enzyme that transfers ubiquitin to MAEA, a core component of the CTLH E3 ubiquitin-protein ligase complex. In vitro catalyzes 'Lys-11'- and 'Lys-48'-linked polyubiquitination. Capable, in vitro, to ubiquitinate histone H2A.</text>
</comment>
<name>A0A0L7LXF4_PLAF4</name>
<dbReference type="PROSITE" id="PS50127">
    <property type="entry name" value="UBC_2"/>
    <property type="match status" value="1"/>
</dbReference>
<evidence type="ECO:0000259" key="16">
    <source>
        <dbReference type="PROSITE" id="PS50127"/>
    </source>
</evidence>
<keyword evidence="6" id="KW-0007">Acetylation</keyword>
<evidence type="ECO:0000313" key="18">
    <source>
        <dbReference type="Proteomes" id="UP000054282"/>
    </source>
</evidence>
<comment type="subunit">
    <text evidence="8">Interacts with MAEA and WDR26, components of the CTLH complex that contains GID4, RANBP9 and/or RANBP10, MKLN1, MAEA, RMND5A (or alternatively its paralog RMND5B), GID8, ARMC8, WDR26 and YPEL5.</text>
</comment>
<dbReference type="InterPro" id="IPR023313">
    <property type="entry name" value="UBQ-conjugating_AS"/>
</dbReference>
<feature type="active site" description="Glycyl thioester intermediate" evidence="14">
    <location>
        <position position="60"/>
    </location>
</feature>
<comment type="similarity">
    <text evidence="15">Belongs to the ubiquitin-conjugating enzyme family.</text>
</comment>
<reference evidence="18" key="2">
    <citation type="submission" date="2006-09" db="EMBL/GenBank/DDBJ databases">
        <title>The genome sequence of Plasmodium falciparum Dd2.</title>
        <authorList>
            <consortium name="The Broad Institute Genome Sequencing Platform"/>
            <person name="Birren B."/>
            <person name="Lander E."/>
            <person name="Galagan J."/>
            <person name="Nusbaum C."/>
            <person name="Devon K."/>
            <person name="Henn M."/>
            <person name="Jaffe D."/>
            <person name="Butler J."/>
            <person name="Alvarez P."/>
            <person name="Gnerre S."/>
            <person name="Grabherr M."/>
            <person name="Kleber M."/>
            <person name="Mauceli E."/>
            <person name="Brockman W."/>
            <person name="MacCallum I.A."/>
            <person name="Rounsley S."/>
            <person name="Young S."/>
            <person name="LaButti K."/>
            <person name="Pushparaj V."/>
            <person name="DeCaprio D."/>
            <person name="Crawford M."/>
            <person name="Koehrsen M."/>
            <person name="Engels R."/>
            <person name="Montgomery P."/>
            <person name="Pearson M."/>
            <person name="Howarth C."/>
            <person name="Larson L."/>
            <person name="Luoma S."/>
            <person name="White J."/>
            <person name="Kodira C."/>
            <person name="Zeng Q."/>
            <person name="O'Leary S."/>
            <person name="Yandava C."/>
            <person name="Alvarado L."/>
            <person name="Wirth D."/>
            <person name="Volkman S."/>
            <person name="Hartl D."/>
        </authorList>
    </citation>
    <scope>NUCLEOTIDE SEQUENCE [LARGE SCALE GENOMIC DNA]</scope>
</reference>
<dbReference type="OrthoDB" id="269518at2759"/>
<dbReference type="OMA" id="KLMMSDW"/>
<dbReference type="PROSITE" id="PS00183">
    <property type="entry name" value="UBC_1"/>
    <property type="match status" value="1"/>
</dbReference>
<dbReference type="GO" id="GO:0004842">
    <property type="term" value="F:ubiquitin-protein transferase activity"/>
    <property type="evidence" value="ECO:0007669"/>
    <property type="project" value="UniProtKB-ARBA"/>
</dbReference>
<dbReference type="Proteomes" id="UP000054282">
    <property type="component" value="Unassembled WGS sequence"/>
</dbReference>
<evidence type="ECO:0000256" key="5">
    <source>
        <dbReference type="ARBA" id="ARBA00022843"/>
    </source>
</evidence>
<evidence type="ECO:0000256" key="9">
    <source>
        <dbReference type="ARBA" id="ARBA00072436"/>
    </source>
</evidence>
<keyword evidence="4 15" id="KW-0067">ATP-binding</keyword>
<dbReference type="FunFam" id="3.10.110.10:FF:000078">
    <property type="entry name" value="ubiquitin-conjugating enzyme E2 H isoform X2"/>
    <property type="match status" value="1"/>
</dbReference>
<reference evidence="18" key="1">
    <citation type="submission" date="2006-09" db="EMBL/GenBank/DDBJ databases">
        <title>Annotation of Plasmodium falciparum Dd2.</title>
        <authorList>
            <consortium name="The Broad Institute Genome Sequencing Platform"/>
            <person name="Volkman S.K."/>
            <person name="Neafsey D.E."/>
            <person name="Dash A.P."/>
            <person name="Chitnis C.E."/>
            <person name="Hartl D.L."/>
            <person name="Young S.K."/>
            <person name="Zeng Q."/>
            <person name="Koehrsen M."/>
            <person name="Alvarado L."/>
            <person name="Berlin A."/>
            <person name="Borenstein D."/>
            <person name="Chapman S.B."/>
            <person name="Chen Z."/>
            <person name="Engels R."/>
            <person name="Freedman E."/>
            <person name="Gellesch M."/>
            <person name="Goldberg J."/>
            <person name="Griggs A."/>
            <person name="Gujja S."/>
            <person name="Heilman E.R."/>
            <person name="Heiman D.I."/>
            <person name="Howarth C."/>
            <person name="Jen D."/>
            <person name="Larson L."/>
            <person name="Mehta T."/>
            <person name="Neiman D."/>
            <person name="Park D."/>
            <person name="Pearson M."/>
            <person name="Roberts A."/>
            <person name="Saif S."/>
            <person name="Shea T."/>
            <person name="Shenoy N."/>
            <person name="Sisk P."/>
            <person name="Stolte C."/>
            <person name="Sykes S."/>
            <person name="Walk T."/>
            <person name="White J."/>
            <person name="Yandava C."/>
            <person name="Haas B."/>
            <person name="Henn M.R."/>
            <person name="Nusbaum C."/>
            <person name="Birren B."/>
        </authorList>
    </citation>
    <scope>NUCLEOTIDE SEQUENCE [LARGE SCALE GENOMIC DNA]</scope>
</reference>
<dbReference type="SUPFAM" id="SSF54495">
    <property type="entry name" value="UBC-like"/>
    <property type="match status" value="1"/>
</dbReference>
<keyword evidence="3 15" id="KW-0833">Ubl conjugation pathway</keyword>
<dbReference type="Pfam" id="PF00179">
    <property type="entry name" value="UQ_con"/>
    <property type="match status" value="1"/>
</dbReference>
<evidence type="ECO:0000256" key="15">
    <source>
        <dbReference type="RuleBase" id="RU362109"/>
    </source>
</evidence>
<protein>
    <recommendedName>
        <fullName evidence="9">Ubiquitin-conjugating enzyme E2 H</fullName>
    </recommendedName>
    <alternativeName>
        <fullName evidence="12">(E3-independent) E2 ubiquitin-conjugating enzyme H</fullName>
    </alternativeName>
    <alternativeName>
        <fullName evidence="10">E2 ubiquitin-conjugating enzyme H</fullName>
    </alternativeName>
    <alternativeName>
        <fullName evidence="13">Ubiquitin carrier protein H</fullName>
    </alternativeName>
    <alternativeName>
        <fullName evidence="11">Ubiquitin-protein ligase H</fullName>
    </alternativeName>
</protein>
<dbReference type="AlphaFoldDB" id="A0A0L7LXF4"/>
<evidence type="ECO:0000256" key="2">
    <source>
        <dbReference type="ARBA" id="ARBA00022741"/>
    </source>
</evidence>